<evidence type="ECO:0000313" key="2">
    <source>
        <dbReference type="Proteomes" id="UP001285244"/>
    </source>
</evidence>
<evidence type="ECO:0000313" key="1">
    <source>
        <dbReference type="EMBL" id="MDX8417874.1"/>
    </source>
</evidence>
<sequence>MIQSLNSQVDLHIDGQRFGGWIQYGQILIGNHAFEFYNDRNVQDHVQIPWQHICYVKVYLLHQHILRFTIETEDHHFMFTSKDNKKVLRWIRSYIGAGRMGT</sequence>
<comment type="caution">
    <text evidence="1">The sequence shown here is derived from an EMBL/GenBank/DDBJ whole genome shotgun (WGS) entry which is preliminary data.</text>
</comment>
<keyword evidence="2" id="KW-1185">Reference proteome</keyword>
<organism evidence="1 2">
    <name type="scientific">Absicoccus intestinalis</name>
    <dbReference type="NCBI Taxonomy" id="2926319"/>
    <lineage>
        <taxon>Bacteria</taxon>
        <taxon>Bacillati</taxon>
        <taxon>Bacillota</taxon>
        <taxon>Erysipelotrichia</taxon>
        <taxon>Erysipelotrichales</taxon>
        <taxon>Erysipelotrichaceae</taxon>
        <taxon>Absicoccus</taxon>
    </lineage>
</organism>
<dbReference type="SUPFAM" id="SSF50729">
    <property type="entry name" value="PH domain-like"/>
    <property type="match status" value="1"/>
</dbReference>
<name>A0ABU4WMS5_9FIRM</name>
<accession>A0ABU4WMS5</accession>
<dbReference type="RefSeq" id="WP_320326143.1">
    <property type="nucleotide sequence ID" value="NZ_JALBUS010000013.1"/>
</dbReference>
<protein>
    <submittedName>
        <fullName evidence="1">DUF956 family protein</fullName>
    </submittedName>
</protein>
<dbReference type="Pfam" id="PF06115">
    <property type="entry name" value="DUF956"/>
    <property type="match status" value="1"/>
</dbReference>
<dbReference type="Proteomes" id="UP001285244">
    <property type="component" value="Unassembled WGS sequence"/>
</dbReference>
<gene>
    <name evidence="1" type="ORF">MOZ64_08510</name>
</gene>
<proteinExistence type="predicted"/>
<dbReference type="InterPro" id="IPR010360">
    <property type="entry name" value="DUF956"/>
</dbReference>
<reference evidence="1 2" key="1">
    <citation type="submission" date="2022-03" db="EMBL/GenBank/DDBJ databases">
        <title>Novel taxa within the pig intestine.</title>
        <authorList>
            <person name="Wylensek D."/>
            <person name="Bishof K."/>
            <person name="Afrizal A."/>
            <person name="Clavel T."/>
        </authorList>
    </citation>
    <scope>NUCLEOTIDE SEQUENCE [LARGE SCALE GENOMIC DNA]</scope>
    <source>
        <strain evidence="1 2">Cla-KB-P134</strain>
    </source>
</reference>
<dbReference type="EMBL" id="JALBUS010000013">
    <property type="protein sequence ID" value="MDX8417874.1"/>
    <property type="molecule type" value="Genomic_DNA"/>
</dbReference>